<dbReference type="EMBL" id="JXTC01000478">
    <property type="protein sequence ID" value="PON51091.1"/>
    <property type="molecule type" value="Genomic_DNA"/>
</dbReference>
<reference evidence="3" key="1">
    <citation type="submission" date="2016-06" db="EMBL/GenBank/DDBJ databases">
        <title>Parallel loss of symbiosis genes in relatives of nitrogen-fixing non-legume Parasponia.</title>
        <authorList>
            <person name="Van Velzen R."/>
            <person name="Holmer R."/>
            <person name="Bu F."/>
            <person name="Rutten L."/>
            <person name="Van Zeijl A."/>
            <person name="Liu W."/>
            <person name="Santuari L."/>
            <person name="Cao Q."/>
            <person name="Sharma T."/>
            <person name="Shen D."/>
            <person name="Roswanjaya Y."/>
            <person name="Wardhani T."/>
            <person name="Kalhor M.S."/>
            <person name="Jansen J."/>
            <person name="Van den Hoogen J."/>
            <person name="Gungor B."/>
            <person name="Hartog M."/>
            <person name="Hontelez J."/>
            <person name="Verver J."/>
            <person name="Yang W.-C."/>
            <person name="Schijlen E."/>
            <person name="Repin R."/>
            <person name="Schilthuizen M."/>
            <person name="Schranz E."/>
            <person name="Heidstra R."/>
            <person name="Miyata K."/>
            <person name="Fedorova E."/>
            <person name="Kohlen W."/>
            <person name="Bisseling T."/>
            <person name="Smit S."/>
            <person name="Geurts R."/>
        </authorList>
    </citation>
    <scope>NUCLEOTIDE SEQUENCE [LARGE SCALE GENOMIC DNA]</scope>
    <source>
        <strain evidence="3">cv. RG33-2</strain>
    </source>
</reference>
<feature type="compositionally biased region" description="Basic and acidic residues" evidence="1">
    <location>
        <begin position="1"/>
        <end position="13"/>
    </location>
</feature>
<dbReference type="Proteomes" id="UP000237000">
    <property type="component" value="Unassembled WGS sequence"/>
</dbReference>
<proteinExistence type="predicted"/>
<gene>
    <name evidence="2" type="ORF">TorRG33x02_312260</name>
</gene>
<sequence>NHLKVVCDDERRPHSSAVTKNGEGRRKYHQKTSSVARTLAKPIFFVGQSFAAVAVGIDSSVAREDREQVHWSDSGTVRHH</sequence>
<evidence type="ECO:0000256" key="1">
    <source>
        <dbReference type="SAM" id="MobiDB-lite"/>
    </source>
</evidence>
<organism evidence="2 3">
    <name type="scientific">Trema orientale</name>
    <name type="common">Charcoal tree</name>
    <name type="synonym">Celtis orientalis</name>
    <dbReference type="NCBI Taxonomy" id="63057"/>
    <lineage>
        <taxon>Eukaryota</taxon>
        <taxon>Viridiplantae</taxon>
        <taxon>Streptophyta</taxon>
        <taxon>Embryophyta</taxon>
        <taxon>Tracheophyta</taxon>
        <taxon>Spermatophyta</taxon>
        <taxon>Magnoliopsida</taxon>
        <taxon>eudicotyledons</taxon>
        <taxon>Gunneridae</taxon>
        <taxon>Pentapetalae</taxon>
        <taxon>rosids</taxon>
        <taxon>fabids</taxon>
        <taxon>Rosales</taxon>
        <taxon>Cannabaceae</taxon>
        <taxon>Trema</taxon>
    </lineage>
</organism>
<dbReference type="InParanoid" id="A0A2P5BQK5"/>
<accession>A0A2P5BQK5</accession>
<feature type="region of interest" description="Disordered" evidence="1">
    <location>
        <begin position="1"/>
        <end position="30"/>
    </location>
</feature>
<protein>
    <submittedName>
        <fullName evidence="2">Uncharacterized protein</fullName>
    </submittedName>
</protein>
<dbReference type="AlphaFoldDB" id="A0A2P5BQK5"/>
<evidence type="ECO:0000313" key="3">
    <source>
        <dbReference type="Proteomes" id="UP000237000"/>
    </source>
</evidence>
<evidence type="ECO:0000313" key="2">
    <source>
        <dbReference type="EMBL" id="PON51091.1"/>
    </source>
</evidence>
<keyword evidence="3" id="KW-1185">Reference proteome</keyword>
<feature type="non-terminal residue" evidence="2">
    <location>
        <position position="1"/>
    </location>
</feature>
<name>A0A2P5BQK5_TREOI</name>
<comment type="caution">
    <text evidence="2">The sequence shown here is derived from an EMBL/GenBank/DDBJ whole genome shotgun (WGS) entry which is preliminary data.</text>
</comment>